<dbReference type="Pfam" id="PF09361">
    <property type="entry name" value="Phasin_2"/>
    <property type="match status" value="1"/>
</dbReference>
<name>A0A2U2HM15_9BURK</name>
<evidence type="ECO:0000313" key="4">
    <source>
        <dbReference type="Proteomes" id="UP000241421"/>
    </source>
</evidence>
<comment type="caution">
    <text evidence="3">The sequence shown here is derived from an EMBL/GenBank/DDBJ whole genome shotgun (WGS) entry which is preliminary data.</text>
</comment>
<proteinExistence type="predicted"/>
<dbReference type="InterPro" id="IPR018968">
    <property type="entry name" value="Phasin"/>
</dbReference>
<dbReference type="OrthoDB" id="8759766at2"/>
<protein>
    <recommendedName>
        <fullName evidence="2">Phasin domain-containing protein</fullName>
    </recommendedName>
</protein>
<evidence type="ECO:0000313" key="3">
    <source>
        <dbReference type="EMBL" id="PWF48564.1"/>
    </source>
</evidence>
<reference evidence="3 4" key="1">
    <citation type="submission" date="2018-04" db="EMBL/GenBank/DDBJ databases">
        <title>Massilia violaceinigra sp. nov., a novel purple-pigmented bacterium isolated from Tianshan glacier, Xinjiang, China.</title>
        <authorList>
            <person name="Wang H."/>
        </authorList>
    </citation>
    <scope>NUCLEOTIDE SEQUENCE [LARGE SCALE GENOMIC DNA]</scope>
    <source>
        <strain evidence="3 4">B448-2</strain>
    </source>
</reference>
<keyword evidence="4" id="KW-1185">Reference proteome</keyword>
<organism evidence="3 4">
    <name type="scientific">Massilia glaciei</name>
    <dbReference type="NCBI Taxonomy" id="1524097"/>
    <lineage>
        <taxon>Bacteria</taxon>
        <taxon>Pseudomonadati</taxon>
        <taxon>Pseudomonadota</taxon>
        <taxon>Betaproteobacteria</taxon>
        <taxon>Burkholderiales</taxon>
        <taxon>Oxalobacteraceae</taxon>
        <taxon>Telluria group</taxon>
        <taxon>Massilia</taxon>
    </lineage>
</organism>
<evidence type="ECO:0000256" key="1">
    <source>
        <dbReference type="SAM" id="MobiDB-lite"/>
    </source>
</evidence>
<dbReference type="EMBL" id="PXWF02000182">
    <property type="protein sequence ID" value="PWF48564.1"/>
    <property type="molecule type" value="Genomic_DNA"/>
</dbReference>
<gene>
    <name evidence="3" type="ORF">C7C56_011420</name>
</gene>
<dbReference type="Proteomes" id="UP000241421">
    <property type="component" value="Unassembled WGS sequence"/>
</dbReference>
<evidence type="ECO:0000259" key="2">
    <source>
        <dbReference type="Pfam" id="PF09361"/>
    </source>
</evidence>
<dbReference type="AlphaFoldDB" id="A0A2U2HM15"/>
<sequence length="179" mass="19250">MPGASIPCPREGNAIVNPEDTMQATPNSRAMRSQMESQMNFMNELTATSVDSLRKLSELNMHWAQQFVEGALNTSRQLLACSDHYQVGSTMMGQIQPTTERIRHYQEQLMNVIAGAQLDLTRAAEAHMPEAGRGAAAALAGALLRPAAAATERAAPRREGATFDTWSGPAFAGGSGRPH</sequence>
<feature type="region of interest" description="Disordered" evidence="1">
    <location>
        <begin position="150"/>
        <end position="179"/>
    </location>
</feature>
<accession>A0A2U2HM15</accession>
<feature type="domain" description="Phasin" evidence="2">
    <location>
        <begin position="31"/>
        <end position="128"/>
    </location>
</feature>